<dbReference type="InterPro" id="IPR039657">
    <property type="entry name" value="Dimethylallyltransferase"/>
</dbReference>
<keyword evidence="5" id="KW-0067">ATP-binding</keyword>
<evidence type="ECO:0000259" key="6">
    <source>
        <dbReference type="Pfam" id="PF13966"/>
    </source>
</evidence>
<dbReference type="Pfam" id="PF01715">
    <property type="entry name" value="IPPT"/>
    <property type="match status" value="2"/>
</dbReference>
<evidence type="ECO:0000256" key="5">
    <source>
        <dbReference type="ARBA" id="ARBA00022840"/>
    </source>
</evidence>
<gene>
    <name evidence="7" type="primary">A04p000350.1_BraROA</name>
    <name evidence="7" type="ORF">IGI04_014071</name>
</gene>
<dbReference type="InterPro" id="IPR027417">
    <property type="entry name" value="P-loop_NTPase"/>
</dbReference>
<evidence type="ECO:0000256" key="3">
    <source>
        <dbReference type="ARBA" id="ARBA00022712"/>
    </source>
</evidence>
<dbReference type="PANTHER" id="PTHR11088">
    <property type="entry name" value="TRNA DIMETHYLALLYLTRANSFERASE"/>
    <property type="match status" value="1"/>
</dbReference>
<keyword evidence="8" id="KW-1185">Reference proteome</keyword>
<organism evidence="7 8">
    <name type="scientific">Brassica rapa subsp. trilocularis</name>
    <dbReference type="NCBI Taxonomy" id="1813537"/>
    <lineage>
        <taxon>Eukaryota</taxon>
        <taxon>Viridiplantae</taxon>
        <taxon>Streptophyta</taxon>
        <taxon>Embryophyta</taxon>
        <taxon>Tracheophyta</taxon>
        <taxon>Spermatophyta</taxon>
        <taxon>Magnoliopsida</taxon>
        <taxon>eudicotyledons</taxon>
        <taxon>Gunneridae</taxon>
        <taxon>Pentapetalae</taxon>
        <taxon>rosids</taxon>
        <taxon>malvids</taxon>
        <taxon>Brassicales</taxon>
        <taxon>Brassicaceae</taxon>
        <taxon>Brassiceae</taxon>
        <taxon>Brassica</taxon>
    </lineage>
</organism>
<keyword evidence="3" id="KW-0203">Cytokinin biosynthesis</keyword>
<accession>A0ABQ7MPM6</accession>
<comment type="caution">
    <text evidence="7">The sequence shown here is derived from an EMBL/GenBank/DDBJ whole genome shotgun (WGS) entry which is preliminary data.</text>
</comment>
<evidence type="ECO:0000313" key="7">
    <source>
        <dbReference type="EMBL" id="KAG5399464.1"/>
    </source>
</evidence>
<comment type="similarity">
    <text evidence="1">Belongs to the IPP transferase family.</text>
</comment>
<dbReference type="Pfam" id="PF13966">
    <property type="entry name" value="zf-RVT"/>
    <property type="match status" value="1"/>
</dbReference>
<dbReference type="Gene3D" id="3.40.50.300">
    <property type="entry name" value="P-loop containing nucleotide triphosphate hydrolases"/>
    <property type="match status" value="1"/>
</dbReference>
<proteinExistence type="inferred from homology"/>
<evidence type="ECO:0000256" key="1">
    <source>
        <dbReference type="ARBA" id="ARBA00005842"/>
    </source>
</evidence>
<keyword evidence="2" id="KW-0808">Transferase</keyword>
<dbReference type="InterPro" id="IPR026960">
    <property type="entry name" value="RVT-Znf"/>
</dbReference>
<feature type="domain" description="Reverse transcriptase zinc-binding" evidence="6">
    <location>
        <begin position="483"/>
        <end position="567"/>
    </location>
</feature>
<sequence>MRISMAMCKQPLAPSTALNFPPANFGPNMLTLSPSGPKDKVVVIMGATGTGKSRLSVDITTRKQRHTEGKYRRYVVGITLFRRHTDEKRNEFPRKFRGPHVRRNFLGIFRGRCRWKSRGRREKAPQIAREKRGVDEIAGEREIAAERNGEEGRARPNKMRGPTEIIPTRFPAEIINSDKIQVHQGLDIVTNKITTEESCGVPHHLLGVLPPEADLTAVNFRHMANLSVESILSRGKLPIIVGGSNSYVEALVDDEDYKFRSRYDCCFLWVDVALPVLHGFVNERVDKMVANGMVEEVRDFFDYSDSNYSRGIKKAIGVPEFDMFFRNEPFLNTGDREELLSKVVDEIKRNTFGLACKQRNKIERLRKIKKWCIQRLDATPVFTRRRSMVDADVAWERLVAGPSTDAVSRFLLDFTSPQPLVEALTAVAREPSSSTGWILPSARTRNASLANLRSTLLNSPAPSGDRGEDTYTWYIDGSSSTSFSSKLTWECRRKRDTTKLWAAAVWYKGCIPKYAFNFWVAHLNRLPVRARTTHWSTNRPSLCCVCQRETETRDHLFIHCTLGSLIWQQVLARFGRSQMFREWKDIIEWMLSNQGSFSGTLKKLAVQTAIFHIWKERNSRLHSAMSASHTAIFKQIDRSIRDSILARITRRNFKDLLSQWFTFE</sequence>
<dbReference type="EMBL" id="JADBGQ010000004">
    <property type="protein sequence ID" value="KAG5399464.1"/>
    <property type="molecule type" value="Genomic_DNA"/>
</dbReference>
<evidence type="ECO:0000313" key="8">
    <source>
        <dbReference type="Proteomes" id="UP000823674"/>
    </source>
</evidence>
<name>A0ABQ7MPM6_BRACM</name>
<evidence type="ECO:0000256" key="2">
    <source>
        <dbReference type="ARBA" id="ARBA00022679"/>
    </source>
</evidence>
<keyword evidence="4" id="KW-0547">Nucleotide-binding</keyword>
<dbReference type="Proteomes" id="UP000823674">
    <property type="component" value="Chromosome A04"/>
</dbReference>
<reference evidence="7 8" key="1">
    <citation type="submission" date="2021-03" db="EMBL/GenBank/DDBJ databases">
        <authorList>
            <person name="King G.J."/>
            <person name="Bancroft I."/>
            <person name="Baten A."/>
            <person name="Bloomfield J."/>
            <person name="Borpatragohain P."/>
            <person name="He Z."/>
            <person name="Irish N."/>
            <person name="Irwin J."/>
            <person name="Liu K."/>
            <person name="Mauleon R.P."/>
            <person name="Moore J."/>
            <person name="Morris R."/>
            <person name="Ostergaard L."/>
            <person name="Wang B."/>
            <person name="Wells R."/>
        </authorList>
    </citation>
    <scope>NUCLEOTIDE SEQUENCE [LARGE SCALE GENOMIC DNA]</scope>
    <source>
        <strain evidence="7">R-o-18</strain>
        <tissue evidence="7">Leaf</tissue>
    </source>
</reference>
<evidence type="ECO:0000256" key="4">
    <source>
        <dbReference type="ARBA" id="ARBA00022741"/>
    </source>
</evidence>
<dbReference type="Gene3D" id="1.10.287.890">
    <property type="entry name" value="Crystal structure of tRNA isopentenylpyrophosphate transferase (bh2366) domain"/>
    <property type="match status" value="1"/>
</dbReference>
<dbReference type="PANTHER" id="PTHR11088:SF91">
    <property type="entry name" value="ADENYLATE ISOPENTENYLTRANSFERASE 3, CHLOROPLASTIC"/>
    <property type="match status" value="1"/>
</dbReference>
<protein>
    <recommendedName>
        <fullName evidence="6">Reverse transcriptase zinc-binding domain-containing protein</fullName>
    </recommendedName>
</protein>